<protein>
    <submittedName>
        <fullName evidence="6">Calcineurin-binding protein cabin-1-like</fullName>
    </submittedName>
</protein>
<dbReference type="PANTHER" id="PTHR15502:SF7">
    <property type="entry name" value="CALCINEURIN-BINDING PROTEIN CABIN-1"/>
    <property type="match status" value="1"/>
</dbReference>
<dbReference type="SUPFAM" id="SSF48452">
    <property type="entry name" value="TPR-like"/>
    <property type="match status" value="2"/>
</dbReference>
<gene>
    <name evidence="6" type="primary">LOC106805588</name>
</gene>
<evidence type="ECO:0000256" key="3">
    <source>
        <dbReference type="PROSITE-ProRule" id="PRU00339"/>
    </source>
</evidence>
<evidence type="ECO:0000313" key="6">
    <source>
        <dbReference type="RefSeq" id="XP_014662730.1"/>
    </source>
</evidence>
<feature type="region of interest" description="Disordered" evidence="4">
    <location>
        <begin position="2328"/>
        <end position="2404"/>
    </location>
</feature>
<feature type="region of interest" description="Disordered" evidence="4">
    <location>
        <begin position="1431"/>
        <end position="1455"/>
    </location>
</feature>
<feature type="region of interest" description="Disordered" evidence="4">
    <location>
        <begin position="1315"/>
        <end position="1345"/>
    </location>
</feature>
<dbReference type="InterPro" id="IPR033053">
    <property type="entry name" value="Hir3/CABIN1"/>
</dbReference>
<name>A0ABM1DS09_PRICU</name>
<dbReference type="PROSITE" id="PS50005">
    <property type="entry name" value="TPR"/>
    <property type="match status" value="2"/>
</dbReference>
<dbReference type="GeneID" id="106805588"/>
<dbReference type="PANTHER" id="PTHR15502">
    <property type="entry name" value="CALCINEURIN-BINDING PROTEIN CABIN 1-RELATED"/>
    <property type="match status" value="1"/>
</dbReference>
<feature type="region of interest" description="Disordered" evidence="4">
    <location>
        <begin position="1977"/>
        <end position="2078"/>
    </location>
</feature>
<feature type="compositionally biased region" description="Low complexity" evidence="4">
    <location>
        <begin position="2043"/>
        <end position="2060"/>
    </location>
</feature>
<feature type="compositionally biased region" description="Low complexity" evidence="4">
    <location>
        <begin position="1977"/>
        <end position="1994"/>
    </location>
</feature>
<feature type="compositionally biased region" description="Polar residues" evidence="4">
    <location>
        <begin position="2360"/>
        <end position="2370"/>
    </location>
</feature>
<feature type="repeat" description="TPR" evidence="3">
    <location>
        <begin position="1059"/>
        <end position="1092"/>
    </location>
</feature>
<feature type="repeat" description="TPR" evidence="3">
    <location>
        <begin position="86"/>
        <end position="119"/>
    </location>
</feature>
<dbReference type="SMART" id="SM00028">
    <property type="entry name" value="TPR"/>
    <property type="match status" value="4"/>
</dbReference>
<comment type="subcellular location">
    <subcellularLocation>
        <location evidence="1">Nucleus</location>
    </subcellularLocation>
</comment>
<feature type="compositionally biased region" description="Low complexity" evidence="4">
    <location>
        <begin position="2372"/>
        <end position="2392"/>
    </location>
</feature>
<keyword evidence="3" id="KW-0802">TPR repeat</keyword>
<proteinExistence type="predicted"/>
<keyword evidence="5" id="KW-1185">Reference proteome</keyword>
<evidence type="ECO:0000256" key="4">
    <source>
        <dbReference type="SAM" id="MobiDB-lite"/>
    </source>
</evidence>
<evidence type="ECO:0000256" key="1">
    <source>
        <dbReference type="ARBA" id="ARBA00004123"/>
    </source>
</evidence>
<keyword evidence="2" id="KW-0539">Nucleus</keyword>
<evidence type="ECO:0000256" key="2">
    <source>
        <dbReference type="ARBA" id="ARBA00023242"/>
    </source>
</evidence>
<dbReference type="InterPro" id="IPR011990">
    <property type="entry name" value="TPR-like_helical_dom_sf"/>
</dbReference>
<sequence length="2539" mass="281720">MLRIAALNETSNEEESDEELEVVREEALAQEVHAVYENALRFMRAGQIEDAQAAFIQLLESDFLQYVTEENIKRSDQEAIKLRLKYSVCKNLGSIASQQDMYESALEYYLQAVSLDSSDVILWFDTGQVALKLHDYTVARVTFEEGLQRNSSFWPCLENLILVLYALGDFTSCLCYIAQALEHDYTFLLGLVIKNKILEEDALLRRESFDWFRKCDQRVHEALPHSADVQEILEQAENFRKERRRQIVESKSQPMPESSLLKPLGSLTWQNLGQALADLYDFIMTNDQCNLNLACKVKLREEAPAGPNISTVTSVQAQEEQGVAEDKCEGTANTINEAAPAVGEKVTGKSCDADEKSNAGLEKGDSYSVPYASECEDSATDADNSAVASPVGTPGHKKPAARKRKGSERFPYHFVDDLGKRRSARVRKTVVQKQQEESIDYEELLTDLLPSTLLKECQQEIDSNMMEVQGEKSGKSEVFAGLKKDASIGSMENENTDVETFIQENVNNFGLVHLMADLLIALSAKAEEQWPDGLTQVYISVYDRVRLHVQNPPLFAEDTYLPSVKQMAMVSLLAMEFKVDAAIMEWKSVTTQPPSSSGPNKDDCLVNTLGEHFTRDFVHLHLLVGYTPALLEETLTYSIRFYWMKAWWNVSKDAVVDALDNLELAAEVLREASRERSPENPVVILLPNCKHSTKLHISELEQHLVDLEKSYSMKNLQALQDAGKYAEVVQLLMKSYSDQHYGIKALHKDAADKQRHLLLLQRALLKLEDYRQCVVCGERATDEALQAYVCAEEGEEKCGWAATIIDLLASLDSAIKAEKDCLSSLALSSRSRLAYNLIKLIGITMSTAEESVELLPISTVLPWMLLHSLIDYEERVGCRAEAEKERIKKSILLLQTTHEHCGRKGWCTHSEGALLLLFINVLNKELGQDKPAKKKSVRNELREMAEQCIYCLYGHPSKKSKARHLEDHGGKQLTLTWKRASSVFRFFRPEFLSEFDSIKSDTILPEVEELIKRILALIPSSVWNPASHIDEVVAYIDGTQEQLPQPPSNLSTDTEYILSNIFYMLADYYFKSNESGDAIKFYMHDICMNPDRFDSWAGMALAHSSRLEEKLYSAELKHDNSILKQAKSTLRCFQKALLNDSSNSSLWIENGSIAYQVQSYISCQLKLTHWGAKNRTSARALQDSRRKWLRTAETCYQGAQRCEATDERWLPHYMLGKIAEKQHAAPSAYLQHYKKAAEYLHETGATYPKKIHYYNPTYLAAEALEVYFRMHTSILKYLHRCAQGIDYNLLQTYITDAANSPFANRSEGMRGWMHEERVASSDSSDGIKEPQPPISSTRPVVSPTDDLTSDLLSSIMDVVAVVDHLVARTCNDGDWNDEFCVDDIVTQESRSIAVATDEHSAQETSDDVTFHTQTSVDERKILNEKTPVKEKITDEKKLASSTHVDRQNSRDDSVEGMRSLWNSIGGEKSPMTGSLSQKGVFCSQQSSVKEEQQTYNACSQLLQELVNKVCQGEIKGVSKRRGLHNHDRVRHIDLIRQCMHGLALCLSRFPHHYKSLYRLGYLYLHSPYVKNVRHSKDVLLGPDIGSSWQQLKHMPSPALFQERKHSNFFNGIWRIPVDEINRSGSFATHMYRSVMLLMAVLREQRDYSQMYSISVQLSRIPDPGKKYVRDVDREFLAEETFSVCIEIIRYVAGKMKGQDMRLIQTFLKDVYRIWMHGHKLPGANTKAVNSAFIKAYQLVRSDKITVNEIVLDQAVKFCQQISTRLAQQVAAGVGERRYSGYSSSSSNEHMPTTSSMHSPAAITNLASSWAQYIQRRASADVLYRTPAATASSFAPQKRKQSVLEPGEIPRPRQFTVVSPDIRNDTLPLKKRRLGGKERYAGETGETGYPGDGAQQASAGLIASIAEKLRAKQERTTTVESPQVAPPASARPSSAYMKAFCSFLGADNIEKQSISEAEQLRQIQQVYEQAAQSARTAQTAGMAQSARAAQSPARATQTMAQSLARAAPTMVQSPACAAQSIPQPPARAAQSIPQSLARAAQSTPAGESAPAARSSPASPFSHLKTAIEQQRSSEKQPRLGIFTPVLQKQRSVAGLAFGRAPPPAGKKPRTASTLVQTLPKHKAVADAKPASYYTVGKPMVVAESVPDGGGDDGDRGGVRPRRPAVAHVEHRRLVKPCSVKLDPQSVVKSFTKPSSAGGDGGKRALGAGSKDKRFARATDTGAGYPAVAARVPSQAAGVPRKSSVHAVELSSLSQSQISSRSSLSHRPAATHIDAAGGKLGGYHPSEAEANVRAMMQWSLLQAGKPTHTPSTLSTQISSQAVKEARMTSVYSSQRGQQAVKRRHTPSSQSSQMAMQAAKHGISSTLHSSQLALQAAKHGQSSASHSSQLALQTSMHGQPGKQGGKWEKWAGKQLDSLTANPSTSESRSMPQNTARTISSLASHITLQPGTSQAIKQSGYLSSKPAVSTLIRTYYSKSVQQPGKSAIQSKTIMSKTASATLQEVPGLKTVRATVHPTSQSQLRMPSSLTHEIIVLSSSNSSD</sequence>
<feature type="region of interest" description="Disordered" evidence="4">
    <location>
        <begin position="2188"/>
        <end position="2210"/>
    </location>
</feature>
<feature type="compositionally biased region" description="Low complexity" evidence="4">
    <location>
        <begin position="2345"/>
        <end position="2356"/>
    </location>
</feature>
<dbReference type="InterPro" id="IPR019734">
    <property type="entry name" value="TPR_rpt"/>
</dbReference>
<accession>A0ABM1DS09</accession>
<organism evidence="5 6">
    <name type="scientific">Priapulus caudatus</name>
    <name type="common">Priapulid worm</name>
    <dbReference type="NCBI Taxonomy" id="37621"/>
    <lineage>
        <taxon>Eukaryota</taxon>
        <taxon>Metazoa</taxon>
        <taxon>Ecdysozoa</taxon>
        <taxon>Scalidophora</taxon>
        <taxon>Priapulida</taxon>
        <taxon>Priapulimorpha</taxon>
        <taxon>Priapulimorphida</taxon>
        <taxon>Priapulidae</taxon>
        <taxon>Priapulus</taxon>
    </lineage>
</organism>
<feature type="region of interest" description="Disordered" evidence="4">
    <location>
        <begin position="375"/>
        <end position="408"/>
    </location>
</feature>
<dbReference type="RefSeq" id="XP_014662730.1">
    <property type="nucleotide sequence ID" value="XM_014807244.1"/>
</dbReference>
<evidence type="ECO:0000313" key="5">
    <source>
        <dbReference type="Proteomes" id="UP000695022"/>
    </source>
</evidence>
<dbReference type="Proteomes" id="UP000695022">
    <property type="component" value="Unplaced"/>
</dbReference>
<feature type="compositionally biased region" description="Basic residues" evidence="4">
    <location>
        <begin position="395"/>
        <end position="406"/>
    </location>
</feature>
<reference evidence="6" key="1">
    <citation type="submission" date="2025-08" db="UniProtKB">
        <authorList>
            <consortium name="RefSeq"/>
        </authorList>
    </citation>
    <scope>IDENTIFICATION</scope>
</reference>
<dbReference type="Gene3D" id="1.25.40.10">
    <property type="entry name" value="Tetratricopeptide repeat domain"/>
    <property type="match status" value="2"/>
</dbReference>